<accession>A0A840BZB4</accession>
<dbReference type="InterPro" id="IPR025961">
    <property type="entry name" value="Metal_resist"/>
</dbReference>
<dbReference type="Proteomes" id="UP000577362">
    <property type="component" value="Unassembled WGS sequence"/>
</dbReference>
<evidence type="ECO:0000313" key="2">
    <source>
        <dbReference type="Proteomes" id="UP000577362"/>
    </source>
</evidence>
<proteinExistence type="predicted"/>
<organism evidence="1 2">
    <name type="scientific">Chelatococcus caeni</name>
    <dbReference type="NCBI Taxonomy" id="1348468"/>
    <lineage>
        <taxon>Bacteria</taxon>
        <taxon>Pseudomonadati</taxon>
        <taxon>Pseudomonadota</taxon>
        <taxon>Alphaproteobacteria</taxon>
        <taxon>Hyphomicrobiales</taxon>
        <taxon>Chelatococcaceae</taxon>
        <taxon>Chelatococcus</taxon>
    </lineage>
</organism>
<comment type="caution">
    <text evidence="1">The sequence shown here is derived from an EMBL/GenBank/DDBJ whole genome shotgun (WGS) entry which is preliminary data.</text>
</comment>
<dbReference type="EMBL" id="JACIEN010000004">
    <property type="protein sequence ID" value="MBB4018514.1"/>
    <property type="molecule type" value="Genomic_DNA"/>
</dbReference>
<evidence type="ECO:0000313" key="1">
    <source>
        <dbReference type="EMBL" id="MBB4018514.1"/>
    </source>
</evidence>
<protein>
    <submittedName>
        <fullName evidence="1">Putative membrane protein</fullName>
    </submittedName>
</protein>
<dbReference type="Pfam" id="PF13801">
    <property type="entry name" value="Metal_resist"/>
    <property type="match status" value="1"/>
</dbReference>
<reference evidence="1 2" key="1">
    <citation type="submission" date="2020-08" db="EMBL/GenBank/DDBJ databases">
        <title>Genomic Encyclopedia of Type Strains, Phase IV (KMG-IV): sequencing the most valuable type-strain genomes for metagenomic binning, comparative biology and taxonomic classification.</title>
        <authorList>
            <person name="Goeker M."/>
        </authorList>
    </citation>
    <scope>NUCLEOTIDE SEQUENCE [LARGE SCALE GENOMIC DNA]</scope>
    <source>
        <strain evidence="1 2">DSM 103737</strain>
    </source>
</reference>
<gene>
    <name evidence="1" type="ORF">GGR16_003561</name>
</gene>
<sequence>MKRVVPIRLLLAAGLAISLIANVFLVGFIVRGERQARGAGFLAESIATAYPEEIRAGFRRQLRDNRPRVLDALRNLRDARRTLAATANTPPLDEAAVERAMEDVRTATDALQRLMQDLLLQTLRAQQGADRP</sequence>
<dbReference type="AlphaFoldDB" id="A0A840BZB4"/>
<keyword evidence="2" id="KW-1185">Reference proteome</keyword>
<dbReference type="RefSeq" id="WP_019402067.1">
    <property type="nucleotide sequence ID" value="NZ_JACIEN010000004.1"/>
</dbReference>
<name>A0A840BZB4_9HYPH</name>